<accession>A0A0C9XLT5</accession>
<gene>
    <name evidence="1" type="ORF">PISMIDRAFT_688738</name>
</gene>
<feature type="non-terminal residue" evidence="1">
    <location>
        <position position="60"/>
    </location>
</feature>
<sequence length="60" mass="6373">TAILYCQDQVSGKNFTAAPGAILGKTYANSMLAVLNARKGIRDHQQAAPPLEIPTLPSIH</sequence>
<keyword evidence="2" id="KW-1185">Reference proteome</keyword>
<dbReference type="EMBL" id="KN834002">
    <property type="protein sequence ID" value="KIK13340.1"/>
    <property type="molecule type" value="Genomic_DNA"/>
</dbReference>
<dbReference type="AlphaFoldDB" id="A0A0C9XLT5"/>
<reference evidence="1 2" key="1">
    <citation type="submission" date="2014-04" db="EMBL/GenBank/DDBJ databases">
        <authorList>
            <consortium name="DOE Joint Genome Institute"/>
            <person name="Kuo A."/>
            <person name="Kohler A."/>
            <person name="Costa M.D."/>
            <person name="Nagy L.G."/>
            <person name="Floudas D."/>
            <person name="Copeland A."/>
            <person name="Barry K.W."/>
            <person name="Cichocki N."/>
            <person name="Veneault-Fourrey C."/>
            <person name="LaButti K."/>
            <person name="Lindquist E.A."/>
            <person name="Lipzen A."/>
            <person name="Lundell T."/>
            <person name="Morin E."/>
            <person name="Murat C."/>
            <person name="Sun H."/>
            <person name="Tunlid A."/>
            <person name="Henrissat B."/>
            <person name="Grigoriev I.V."/>
            <person name="Hibbett D.S."/>
            <person name="Martin F."/>
            <person name="Nordberg H.P."/>
            <person name="Cantor M.N."/>
            <person name="Hua S.X."/>
        </authorList>
    </citation>
    <scope>NUCLEOTIDE SEQUENCE [LARGE SCALE GENOMIC DNA]</scope>
    <source>
        <strain evidence="1 2">441</strain>
    </source>
</reference>
<reference evidence="2" key="2">
    <citation type="submission" date="2015-01" db="EMBL/GenBank/DDBJ databases">
        <title>Evolutionary Origins and Diversification of the Mycorrhizal Mutualists.</title>
        <authorList>
            <consortium name="DOE Joint Genome Institute"/>
            <consortium name="Mycorrhizal Genomics Consortium"/>
            <person name="Kohler A."/>
            <person name="Kuo A."/>
            <person name="Nagy L.G."/>
            <person name="Floudas D."/>
            <person name="Copeland A."/>
            <person name="Barry K.W."/>
            <person name="Cichocki N."/>
            <person name="Veneault-Fourrey C."/>
            <person name="LaButti K."/>
            <person name="Lindquist E.A."/>
            <person name="Lipzen A."/>
            <person name="Lundell T."/>
            <person name="Morin E."/>
            <person name="Murat C."/>
            <person name="Riley R."/>
            <person name="Ohm R."/>
            <person name="Sun H."/>
            <person name="Tunlid A."/>
            <person name="Henrissat B."/>
            <person name="Grigoriev I.V."/>
            <person name="Hibbett D.S."/>
            <person name="Martin F."/>
        </authorList>
    </citation>
    <scope>NUCLEOTIDE SEQUENCE [LARGE SCALE GENOMIC DNA]</scope>
    <source>
        <strain evidence="2">441</strain>
    </source>
</reference>
<organism evidence="1 2">
    <name type="scientific">Pisolithus microcarpus 441</name>
    <dbReference type="NCBI Taxonomy" id="765257"/>
    <lineage>
        <taxon>Eukaryota</taxon>
        <taxon>Fungi</taxon>
        <taxon>Dikarya</taxon>
        <taxon>Basidiomycota</taxon>
        <taxon>Agaricomycotina</taxon>
        <taxon>Agaricomycetes</taxon>
        <taxon>Agaricomycetidae</taxon>
        <taxon>Boletales</taxon>
        <taxon>Sclerodermatineae</taxon>
        <taxon>Pisolithaceae</taxon>
        <taxon>Pisolithus</taxon>
    </lineage>
</organism>
<dbReference type="HOGENOM" id="CLU_169375_0_0_1"/>
<name>A0A0C9XLT5_9AGAM</name>
<proteinExistence type="predicted"/>
<evidence type="ECO:0000313" key="2">
    <source>
        <dbReference type="Proteomes" id="UP000054018"/>
    </source>
</evidence>
<evidence type="ECO:0000313" key="1">
    <source>
        <dbReference type="EMBL" id="KIK13340.1"/>
    </source>
</evidence>
<protein>
    <submittedName>
        <fullName evidence="1">Uncharacterized protein</fullName>
    </submittedName>
</protein>
<dbReference type="OrthoDB" id="2971182at2759"/>
<dbReference type="Proteomes" id="UP000054018">
    <property type="component" value="Unassembled WGS sequence"/>
</dbReference>